<sequence length="481" mass="53742">MTHAFTIFWGKRLLLLGLVVLPLVLTGCQRSLMRAPVMFDQSRADPFSNLPESQRHGNATIFYATNRKASPGSSEGPYGRSRASSLILGQLNVEFGKDLSWDELMEKTIGPLGGKRPALTVDPPEEYGSLLTTAPPRVVKDATGDDRDEIEVRFLNRKDPGRGAFRFAEALNAEMQATNHKEVYVYIHGYRNSFIDAIESAASLHHYNGRRGAVITFAWPSQKHLLDYLEDRESATYAVSDLRQLLVFLADHTDAERINIVAHSMGTFLTSNTLREMRLIGYDKSPEQLHQRFRIDNVVLVAPDIDVDVLQKRFFREGFHDIPRQMTIYTSPDDKALAWATRLLFGIIRAGSITGDYLDETQRLWLKSHPHVSIIDITGQKTYGLGHSHHTENPGVASDLFLLLAHDLTPSERGLAITPETNVWGFPKGYGEAVRQIAERYYPLIEENPETGVEDTATADREINPPPTPLSPSPEAATAAP</sequence>
<reference evidence="2 3" key="1">
    <citation type="submission" date="2020-08" db="EMBL/GenBank/DDBJ databases">
        <title>Genomic Encyclopedia of Type Strains, Phase IV (KMG-IV): sequencing the most valuable type-strain genomes for metagenomic binning, comparative biology and taxonomic classification.</title>
        <authorList>
            <person name="Goeker M."/>
        </authorList>
    </citation>
    <scope>NUCLEOTIDE SEQUENCE [LARGE SCALE GENOMIC DNA]</scope>
    <source>
        <strain evidence="2 3">DSM 103725</strain>
    </source>
</reference>
<evidence type="ECO:0000313" key="3">
    <source>
        <dbReference type="Proteomes" id="UP000541810"/>
    </source>
</evidence>
<dbReference type="InterPro" id="IPR029058">
    <property type="entry name" value="AB_hydrolase_fold"/>
</dbReference>
<gene>
    <name evidence="2" type="ORF">HNQ40_002873</name>
</gene>
<dbReference type="InterPro" id="IPR010297">
    <property type="entry name" value="DUF900_hydrolase"/>
</dbReference>
<accession>A0A7X0H861</accession>
<dbReference type="Gene3D" id="3.40.50.1820">
    <property type="entry name" value="alpha/beta hydrolase"/>
    <property type="match status" value="1"/>
</dbReference>
<dbReference type="PANTHER" id="PTHR36513:SF1">
    <property type="entry name" value="TRANSMEMBRANE PROTEIN"/>
    <property type="match status" value="1"/>
</dbReference>
<dbReference type="PANTHER" id="PTHR36513">
    <property type="entry name" value="ABC TRANSMEMBRANE TYPE-1 DOMAIN-CONTAINING PROTEIN"/>
    <property type="match status" value="1"/>
</dbReference>
<dbReference type="RefSeq" id="WP_184678563.1">
    <property type="nucleotide sequence ID" value="NZ_JACHGY010000001.1"/>
</dbReference>
<dbReference type="AlphaFoldDB" id="A0A7X0H861"/>
<dbReference type="EMBL" id="JACHGY010000001">
    <property type="protein sequence ID" value="MBB6431067.1"/>
    <property type="molecule type" value="Genomic_DNA"/>
</dbReference>
<evidence type="ECO:0000256" key="1">
    <source>
        <dbReference type="SAM" id="MobiDB-lite"/>
    </source>
</evidence>
<dbReference type="Proteomes" id="UP000541810">
    <property type="component" value="Unassembled WGS sequence"/>
</dbReference>
<feature type="region of interest" description="Disordered" evidence="1">
    <location>
        <begin position="447"/>
        <end position="481"/>
    </location>
</feature>
<comment type="caution">
    <text evidence="2">The sequence shown here is derived from an EMBL/GenBank/DDBJ whole genome shotgun (WGS) entry which is preliminary data.</text>
</comment>
<name>A0A7X0H861_9BACT</name>
<organism evidence="2 3">
    <name type="scientific">Algisphaera agarilytica</name>
    <dbReference type="NCBI Taxonomy" id="1385975"/>
    <lineage>
        <taxon>Bacteria</taxon>
        <taxon>Pseudomonadati</taxon>
        <taxon>Planctomycetota</taxon>
        <taxon>Phycisphaerae</taxon>
        <taxon>Phycisphaerales</taxon>
        <taxon>Phycisphaeraceae</taxon>
        <taxon>Algisphaera</taxon>
    </lineage>
</organism>
<dbReference type="Pfam" id="PF05990">
    <property type="entry name" value="DUF900"/>
    <property type="match status" value="1"/>
</dbReference>
<protein>
    <submittedName>
        <fullName evidence="2">Esterase/lipase superfamily enzyme</fullName>
    </submittedName>
</protein>
<keyword evidence="3" id="KW-1185">Reference proteome</keyword>
<evidence type="ECO:0000313" key="2">
    <source>
        <dbReference type="EMBL" id="MBB6431067.1"/>
    </source>
</evidence>
<dbReference type="SUPFAM" id="SSF53474">
    <property type="entry name" value="alpha/beta-Hydrolases"/>
    <property type="match status" value="1"/>
</dbReference>
<proteinExistence type="predicted"/>